<dbReference type="SMART" id="SM00365">
    <property type="entry name" value="LRR_SD22"/>
    <property type="match status" value="6"/>
</dbReference>
<proteinExistence type="predicted"/>
<dbReference type="PANTHER" id="PTHR45712:SF28">
    <property type="entry name" value="LEUCINE-RICH REPEAT-CONTAINING PROTEIN 70-LIKE"/>
    <property type="match status" value="1"/>
</dbReference>
<comment type="caution">
    <text evidence="8">The sequence shown here is derived from an EMBL/GenBank/DDBJ whole genome shotgun (WGS) entry which is preliminary data.</text>
</comment>
<keyword evidence="1" id="KW-0433">Leucine-rich repeat</keyword>
<dbReference type="SMART" id="SM00369">
    <property type="entry name" value="LRR_TYP"/>
    <property type="match status" value="9"/>
</dbReference>
<dbReference type="SMART" id="SM00408">
    <property type="entry name" value="IGc2"/>
    <property type="match status" value="1"/>
</dbReference>
<evidence type="ECO:0000256" key="2">
    <source>
        <dbReference type="ARBA" id="ARBA00022729"/>
    </source>
</evidence>
<keyword evidence="4" id="KW-1015">Disulfide bond</keyword>
<dbReference type="Gene3D" id="3.80.10.10">
    <property type="entry name" value="Ribonuclease Inhibitor"/>
    <property type="match status" value="2"/>
</dbReference>
<dbReference type="SMART" id="SM00409">
    <property type="entry name" value="IG"/>
    <property type="match status" value="1"/>
</dbReference>
<dbReference type="InterPro" id="IPR003591">
    <property type="entry name" value="Leu-rich_rpt_typical-subtyp"/>
</dbReference>
<reference evidence="8 9" key="1">
    <citation type="submission" date="2017-12" db="EMBL/GenBank/DDBJ databases">
        <title>Hemimetabolous genomes reveal molecular basis of termite eusociality.</title>
        <authorList>
            <person name="Harrison M.C."/>
            <person name="Jongepier E."/>
            <person name="Robertson H.M."/>
            <person name="Arning N."/>
            <person name="Bitard-Feildel T."/>
            <person name="Chao H."/>
            <person name="Childers C.P."/>
            <person name="Dinh H."/>
            <person name="Doddapaneni H."/>
            <person name="Dugan S."/>
            <person name="Gowin J."/>
            <person name="Greiner C."/>
            <person name="Han Y."/>
            <person name="Hu H."/>
            <person name="Hughes D.S.T."/>
            <person name="Huylmans A.-K."/>
            <person name="Kemena C."/>
            <person name="Kremer L.P.M."/>
            <person name="Lee S.L."/>
            <person name="Lopez-Ezquerra A."/>
            <person name="Mallet L."/>
            <person name="Monroy-Kuhn J.M."/>
            <person name="Moser A."/>
            <person name="Murali S.C."/>
            <person name="Muzny D.M."/>
            <person name="Otani S."/>
            <person name="Piulachs M.-D."/>
            <person name="Poelchau M."/>
            <person name="Qu J."/>
            <person name="Schaub F."/>
            <person name="Wada-Katsumata A."/>
            <person name="Worley K.C."/>
            <person name="Xie Q."/>
            <person name="Ylla G."/>
            <person name="Poulsen M."/>
            <person name="Gibbs R.A."/>
            <person name="Schal C."/>
            <person name="Richards S."/>
            <person name="Belles X."/>
            <person name="Korb J."/>
            <person name="Bornberg-Bauer E."/>
        </authorList>
    </citation>
    <scope>NUCLEOTIDE SEQUENCE [LARGE SCALE GENOMIC DNA]</scope>
    <source>
        <tissue evidence="8">Whole body</tissue>
    </source>
</reference>
<dbReference type="InterPro" id="IPR032675">
    <property type="entry name" value="LRR_dom_sf"/>
</dbReference>
<evidence type="ECO:0000256" key="3">
    <source>
        <dbReference type="ARBA" id="ARBA00022737"/>
    </source>
</evidence>
<keyword evidence="5" id="KW-0325">Glycoprotein</keyword>
<evidence type="ECO:0000256" key="5">
    <source>
        <dbReference type="ARBA" id="ARBA00023180"/>
    </source>
</evidence>
<dbReference type="InParanoid" id="A0A2J7PGC0"/>
<dbReference type="Pfam" id="PF13855">
    <property type="entry name" value="LRR_8"/>
    <property type="match status" value="3"/>
</dbReference>
<gene>
    <name evidence="8" type="ORF">B7P43_G00962</name>
</gene>
<organism evidence="8 9">
    <name type="scientific">Cryptotermes secundus</name>
    <dbReference type="NCBI Taxonomy" id="105785"/>
    <lineage>
        <taxon>Eukaryota</taxon>
        <taxon>Metazoa</taxon>
        <taxon>Ecdysozoa</taxon>
        <taxon>Arthropoda</taxon>
        <taxon>Hexapoda</taxon>
        <taxon>Insecta</taxon>
        <taxon>Pterygota</taxon>
        <taxon>Neoptera</taxon>
        <taxon>Polyneoptera</taxon>
        <taxon>Dictyoptera</taxon>
        <taxon>Blattodea</taxon>
        <taxon>Blattoidea</taxon>
        <taxon>Termitoidae</taxon>
        <taxon>Kalotermitidae</taxon>
        <taxon>Cryptotermitinae</taxon>
        <taxon>Cryptotermes</taxon>
    </lineage>
</organism>
<feature type="chain" id="PRO_5014425561" description="Ig-like domain-containing protein" evidence="6">
    <location>
        <begin position="45"/>
        <end position="1023"/>
    </location>
</feature>
<dbReference type="InterPro" id="IPR003599">
    <property type="entry name" value="Ig_sub"/>
</dbReference>
<evidence type="ECO:0000256" key="4">
    <source>
        <dbReference type="ARBA" id="ARBA00023157"/>
    </source>
</evidence>
<evidence type="ECO:0000256" key="1">
    <source>
        <dbReference type="ARBA" id="ARBA00022614"/>
    </source>
</evidence>
<dbReference type="GO" id="GO:0071944">
    <property type="term" value="C:cell periphery"/>
    <property type="evidence" value="ECO:0007669"/>
    <property type="project" value="UniProtKB-ARBA"/>
</dbReference>
<dbReference type="PROSITE" id="PS50835">
    <property type="entry name" value="IG_LIKE"/>
    <property type="match status" value="1"/>
</dbReference>
<sequence length="1023" mass="116068">MRANQRSRDVAVTASTRPTVLSSSLLLLLITCCLVIQQSHVAYSMKPTDFNMANSNPATAAMDDSTTALYPHHRTRHSGSFSHGPSPCPQQCTCLYEHHSSSLSFLRMNCHERGFTGIDIPVNLTQLSFLAVNVTTLNAVTFKNTTLLRNITWQNSGIMQIDHDTFHSLTRLEMLDLSKNKLDNVARETFHPLSELKLLNLSQNMLHDLPENIFGGLHKLEELSLSHNEFHVMPFQVFAPLKCLRLLDLSYNTVALIPDDFFLPNKNIISLFMQGNNLASLSSKSFAGLSNLRMLDLSNNTLHSLPRNLFGGLKNLQYLNLGKNLIEELSSNSFYGLDNLTQLNLSHNPLHCLPTKLFGPCPNLATLIIAYTQLKELLDTDLNGLGNLNTLIVNNNVYLREINDFTLVHCPNLQHIDFSGNNLTKLPRSLSTLANVRELNLGSNPWTCDCRMLWFLKWSKNLTFAENELLCARPSYIDAKRSNMLHTLRGLNCQATRLVSSTPPLLYGLGSDALLECSFDGSPSPSITWITPTNLILHWNPNPSMPDEFSKHPYAHYSNGTVISAEDNARVKVLDNGTLYIHNILRSDCGRYTCFATNPAANVTAYVVLSVDPITIYHIKIISILVGAASAVAFLSATLLIQLLKYVYHRFGWMNKCCCCRHDRVSPRARQIYQMLDNIEQYKTQQLERLRENYTLQVHRIKDNCAQQVEWIQSSYQGQVKHLRDIRDYGTNHLSALRDQYYDQVKRVREYSTSQLNWVRENYVFQRNRIRKFSAHQVLRFRESYKYQQQTLNKLLENLPSLYLENCRSGSCGRTDSIVFDPSDVSSMDMYIKTKINHIVNSLDETNTSEDTQSHLSLYYTPSELSESPHLSPGTFINELATKTGISFDERKELELEEDDEEEDLAEPQTSPYFLTHNCRHRPNNRNSCRFVNYAYSMPSCEAPCAVFKSATRVNGIHETKAEETGSAEEVSILLPVTDLRDCNFSASLPELSLARNENHIVTIEDPRSSGSVTKKTPYETTL</sequence>
<dbReference type="PANTHER" id="PTHR45712">
    <property type="entry name" value="AGAP008170-PA"/>
    <property type="match status" value="1"/>
</dbReference>
<dbReference type="InterPro" id="IPR013783">
    <property type="entry name" value="Ig-like_fold"/>
</dbReference>
<dbReference type="InterPro" id="IPR000483">
    <property type="entry name" value="Cys-rich_flank_reg_C"/>
</dbReference>
<keyword evidence="2 6" id="KW-0732">Signal</keyword>
<dbReference type="InterPro" id="IPR007110">
    <property type="entry name" value="Ig-like_dom"/>
</dbReference>
<feature type="signal peptide" evidence="6">
    <location>
        <begin position="1"/>
        <end position="44"/>
    </location>
</feature>
<dbReference type="InterPro" id="IPR036179">
    <property type="entry name" value="Ig-like_dom_sf"/>
</dbReference>
<dbReference type="Gene3D" id="2.60.40.10">
    <property type="entry name" value="Immunoglobulins"/>
    <property type="match status" value="1"/>
</dbReference>
<dbReference type="PRINTS" id="PR00019">
    <property type="entry name" value="LEURICHRPT"/>
</dbReference>
<evidence type="ECO:0000256" key="6">
    <source>
        <dbReference type="SAM" id="SignalP"/>
    </source>
</evidence>
<dbReference type="Proteomes" id="UP000235965">
    <property type="component" value="Unassembled WGS sequence"/>
</dbReference>
<dbReference type="OrthoDB" id="10061535at2759"/>
<dbReference type="SUPFAM" id="SSF48726">
    <property type="entry name" value="Immunoglobulin"/>
    <property type="match status" value="1"/>
</dbReference>
<protein>
    <recommendedName>
        <fullName evidence="7">Ig-like domain-containing protein</fullName>
    </recommendedName>
</protein>
<dbReference type="Pfam" id="PF13927">
    <property type="entry name" value="Ig_3"/>
    <property type="match status" value="1"/>
</dbReference>
<dbReference type="SUPFAM" id="SSF52058">
    <property type="entry name" value="L domain-like"/>
    <property type="match status" value="1"/>
</dbReference>
<keyword evidence="9" id="KW-1185">Reference proteome</keyword>
<name>A0A2J7PGC0_9NEOP</name>
<evidence type="ECO:0000313" key="8">
    <source>
        <dbReference type="EMBL" id="PNF15378.1"/>
    </source>
</evidence>
<dbReference type="PROSITE" id="PS51450">
    <property type="entry name" value="LRR"/>
    <property type="match status" value="4"/>
</dbReference>
<dbReference type="InterPro" id="IPR001611">
    <property type="entry name" value="Leu-rich_rpt"/>
</dbReference>
<dbReference type="AlphaFoldDB" id="A0A2J7PGC0"/>
<evidence type="ECO:0000313" key="9">
    <source>
        <dbReference type="Proteomes" id="UP000235965"/>
    </source>
</evidence>
<accession>A0A2J7PGC0</accession>
<dbReference type="EMBL" id="NEVH01025635">
    <property type="protein sequence ID" value="PNF15378.1"/>
    <property type="molecule type" value="Genomic_DNA"/>
</dbReference>
<dbReference type="STRING" id="105785.A0A2J7PGC0"/>
<feature type="domain" description="Ig-like" evidence="7">
    <location>
        <begin position="510"/>
        <end position="610"/>
    </location>
</feature>
<dbReference type="InterPro" id="IPR003598">
    <property type="entry name" value="Ig_sub2"/>
</dbReference>
<dbReference type="InterPro" id="IPR050333">
    <property type="entry name" value="SLRP"/>
</dbReference>
<keyword evidence="3" id="KW-0677">Repeat</keyword>
<dbReference type="SMART" id="SM00364">
    <property type="entry name" value="LRR_BAC"/>
    <property type="match status" value="5"/>
</dbReference>
<dbReference type="FunFam" id="3.80.10.10:FF:000770">
    <property type="entry name" value="Uncharacterized protein"/>
    <property type="match status" value="1"/>
</dbReference>
<dbReference type="FunFam" id="3.80.10.10:FF:001164">
    <property type="entry name" value="GH01279p"/>
    <property type="match status" value="1"/>
</dbReference>
<dbReference type="SMART" id="SM00082">
    <property type="entry name" value="LRRCT"/>
    <property type="match status" value="1"/>
</dbReference>
<evidence type="ECO:0000259" key="7">
    <source>
        <dbReference type="PROSITE" id="PS50835"/>
    </source>
</evidence>